<feature type="coiled-coil region" evidence="1">
    <location>
        <begin position="775"/>
        <end position="819"/>
    </location>
</feature>
<dbReference type="InterPro" id="IPR029021">
    <property type="entry name" value="Prot-tyrosine_phosphatase-like"/>
</dbReference>
<dbReference type="Pfam" id="PF00581">
    <property type="entry name" value="Rhodanese"/>
    <property type="match status" value="1"/>
</dbReference>
<dbReference type="PANTHER" id="PTHR46659">
    <property type="entry name" value="SERINE/THREONINE/TYROSINE-INTERACTING-LIKE PROTEIN 1"/>
    <property type="match status" value="1"/>
</dbReference>
<dbReference type="GO" id="GO:0062030">
    <property type="term" value="P:negative regulation of stress granule assembly"/>
    <property type="evidence" value="ECO:0007669"/>
    <property type="project" value="TreeGrafter"/>
</dbReference>
<dbReference type="GO" id="GO:0005739">
    <property type="term" value="C:mitochondrion"/>
    <property type="evidence" value="ECO:0007669"/>
    <property type="project" value="TreeGrafter"/>
</dbReference>
<dbReference type="OrthoDB" id="10252009at2759"/>
<dbReference type="GO" id="GO:0019903">
    <property type="term" value="F:protein phosphatase binding"/>
    <property type="evidence" value="ECO:0007669"/>
    <property type="project" value="TreeGrafter"/>
</dbReference>
<feature type="region of interest" description="Disordered" evidence="2">
    <location>
        <begin position="517"/>
        <end position="576"/>
    </location>
</feature>
<feature type="coiled-coil region" evidence="1">
    <location>
        <begin position="704"/>
        <end position="745"/>
    </location>
</feature>
<sequence length="953" mass="108481">MNWIRPEELYNKLNLSHGRTVCLSRPHYMLLLDVRGRLDYENGHLPTALRVIKGKEKDKNVWQVTGGFADITDKEAVVMYDMSTSRSLTSQPAGPLADAASYVLRLLVGSRNQSNVYLLDGGLNSFTELYPNFKTHQATYTIGELENFQIFPLHIPIFELDWGKLFFSPPDSVGSDRVAHVLADIDAHVNCSVIRDPAFGYSAEEKSRVHYCVLDNEPDIDAESKLENLKEIYNVCLYIDAHLRDGRNVLVFGDKGNTTAVAVLAAYLLFHEFMDLEEAMQRICRCYPLAVLDQTSLACLEEFYDKLRNDSQFQTGLPFVIVEDMSAKPEQPIVNFQKGFDPATDQKSSVSIVSSLMKEVISDLEKQSQTKSKHHNSSVINAEAAVDIVGQIVEQAEADMTDSFDEAVDGNSPTQPSVAIKAEWSASGELEVTRLEVRRLEEETLWKGNLHHDRVIPDLHETGTLLRRRAMAVQKQMLPVTMMAKDGKKVHATDEKTKAKDTTYKRANGSREFIEILASKPTATSKTSPEESDLEWRDLPQRTTQSQLLAPDATISQAEVPKSTRISPLDLGDRMQSSTENISIPDFMVDLQKSEHIGERTNVTRFLRDVDRLKELVKDLTRQNSHLTKDKAFLTGRNEYLEKSNQDLSKRLTTATDQASSLQKSKEDLLLQTREICEQDRQHYLQSFQKVLKNMDTEKMKDLNRAVRKQVQAYETQILQLQATRRELVEERSTMKGELLDLRQKLSAAELASATGATERSQNLSELQLTLMARSHELQQTKAQLEAAVERLQQLTGQVEFLKEKNQIILRDREALQSERDAEVARLATALQTKSSQLEAYEKLSESDIRHLKLSLSRDQDIEEKQKTIRLLSEKITELQRALEDTAKTETTTIVRQQEQQIARLTGDVQNLQSELRFEKETLERVRRTRDELYDVVSSDPRYRDEFPSRLPS</sequence>
<dbReference type="Gene3D" id="3.40.250.10">
    <property type="entry name" value="Rhodanese-like domain"/>
    <property type="match status" value="1"/>
</dbReference>
<evidence type="ECO:0000256" key="2">
    <source>
        <dbReference type="SAM" id="MobiDB-lite"/>
    </source>
</evidence>
<dbReference type="SUPFAM" id="SSF52821">
    <property type="entry name" value="Rhodanese/Cell cycle control phosphatase"/>
    <property type="match status" value="1"/>
</dbReference>
<evidence type="ECO:0000313" key="4">
    <source>
        <dbReference type="EMBL" id="OQV23582.1"/>
    </source>
</evidence>
<accession>A0A1W0X8D1</accession>
<protein>
    <recommendedName>
        <fullName evidence="3">Rhodanese domain-containing protein</fullName>
    </recommendedName>
</protein>
<dbReference type="PANTHER" id="PTHR46659:SF1">
    <property type="entry name" value="SERINE_THREONINE_TYROSINE-INTERACTING-LIKE PROTEIN 1"/>
    <property type="match status" value="1"/>
</dbReference>
<feature type="domain" description="Rhodanese" evidence="3">
    <location>
        <begin position="30"/>
        <end position="135"/>
    </location>
</feature>
<dbReference type="Gene3D" id="3.90.190.10">
    <property type="entry name" value="Protein tyrosine phosphatase superfamily"/>
    <property type="match status" value="1"/>
</dbReference>
<dbReference type="InterPro" id="IPR053272">
    <property type="entry name" value="STY_interacting-like"/>
</dbReference>
<dbReference type="AlphaFoldDB" id="A0A1W0X8D1"/>
<dbReference type="PROSITE" id="PS50206">
    <property type="entry name" value="RHODANESE_3"/>
    <property type="match status" value="1"/>
</dbReference>
<keyword evidence="5" id="KW-1185">Reference proteome</keyword>
<gene>
    <name evidence="4" type="ORF">BV898_02700</name>
</gene>
<dbReference type="SUPFAM" id="SSF52799">
    <property type="entry name" value="(Phosphotyrosine protein) phosphatases II"/>
    <property type="match status" value="1"/>
</dbReference>
<name>A0A1W0X8D1_HYPEX</name>
<dbReference type="GO" id="GO:0004864">
    <property type="term" value="F:protein phosphatase inhibitor activity"/>
    <property type="evidence" value="ECO:0007669"/>
    <property type="project" value="TreeGrafter"/>
</dbReference>
<evidence type="ECO:0000256" key="1">
    <source>
        <dbReference type="SAM" id="Coils"/>
    </source>
</evidence>
<comment type="caution">
    <text evidence="4">The sequence shown here is derived from an EMBL/GenBank/DDBJ whole genome shotgun (WGS) entry which is preliminary data.</text>
</comment>
<feature type="coiled-coil region" evidence="1">
    <location>
        <begin position="603"/>
        <end position="665"/>
    </location>
</feature>
<dbReference type="InterPro" id="IPR001763">
    <property type="entry name" value="Rhodanese-like_dom"/>
</dbReference>
<feature type="coiled-coil region" evidence="1">
    <location>
        <begin position="862"/>
        <end position="929"/>
    </location>
</feature>
<reference evidence="5" key="1">
    <citation type="submission" date="2017-01" db="EMBL/GenBank/DDBJ databases">
        <title>Comparative genomics of anhydrobiosis in the tardigrade Hypsibius dujardini.</title>
        <authorList>
            <person name="Yoshida Y."/>
            <person name="Koutsovoulos G."/>
            <person name="Laetsch D."/>
            <person name="Stevens L."/>
            <person name="Kumar S."/>
            <person name="Horikawa D."/>
            <person name="Ishino K."/>
            <person name="Komine S."/>
            <person name="Tomita M."/>
            <person name="Blaxter M."/>
            <person name="Arakawa K."/>
        </authorList>
    </citation>
    <scope>NUCLEOTIDE SEQUENCE [LARGE SCALE GENOMIC DNA]</scope>
    <source>
        <strain evidence="5">Z151</strain>
    </source>
</reference>
<evidence type="ECO:0000313" key="5">
    <source>
        <dbReference type="Proteomes" id="UP000192578"/>
    </source>
</evidence>
<organism evidence="4 5">
    <name type="scientific">Hypsibius exemplaris</name>
    <name type="common">Freshwater tardigrade</name>
    <dbReference type="NCBI Taxonomy" id="2072580"/>
    <lineage>
        <taxon>Eukaryota</taxon>
        <taxon>Metazoa</taxon>
        <taxon>Ecdysozoa</taxon>
        <taxon>Tardigrada</taxon>
        <taxon>Eutardigrada</taxon>
        <taxon>Parachela</taxon>
        <taxon>Hypsibioidea</taxon>
        <taxon>Hypsibiidae</taxon>
        <taxon>Hypsibius</taxon>
    </lineage>
</organism>
<keyword evidence="1" id="KW-0175">Coiled coil</keyword>
<dbReference type="SMART" id="SM00450">
    <property type="entry name" value="RHOD"/>
    <property type="match status" value="1"/>
</dbReference>
<dbReference type="EMBL" id="MTYJ01000011">
    <property type="protein sequence ID" value="OQV23582.1"/>
    <property type="molecule type" value="Genomic_DNA"/>
</dbReference>
<dbReference type="GO" id="GO:0001691">
    <property type="term" value="F:pseudophosphatase activity"/>
    <property type="evidence" value="ECO:0007669"/>
    <property type="project" value="TreeGrafter"/>
</dbReference>
<dbReference type="Proteomes" id="UP000192578">
    <property type="component" value="Unassembled WGS sequence"/>
</dbReference>
<dbReference type="GO" id="GO:2001244">
    <property type="term" value="P:positive regulation of intrinsic apoptotic signaling pathway"/>
    <property type="evidence" value="ECO:0007669"/>
    <property type="project" value="TreeGrafter"/>
</dbReference>
<dbReference type="InterPro" id="IPR036873">
    <property type="entry name" value="Rhodanese-like_dom_sf"/>
</dbReference>
<evidence type="ECO:0000259" key="3">
    <source>
        <dbReference type="PROSITE" id="PS50206"/>
    </source>
</evidence>
<proteinExistence type="predicted"/>